<dbReference type="Pfam" id="PF02362">
    <property type="entry name" value="B3"/>
    <property type="match status" value="1"/>
</dbReference>
<evidence type="ECO:0000259" key="6">
    <source>
        <dbReference type="PROSITE" id="PS50863"/>
    </source>
</evidence>
<keyword evidence="4" id="KW-0804">Transcription</keyword>
<accession>A0AAD8RBS5</accession>
<evidence type="ECO:0000256" key="4">
    <source>
        <dbReference type="ARBA" id="ARBA00023163"/>
    </source>
</evidence>
<keyword evidence="2" id="KW-0805">Transcription regulation</keyword>
<evidence type="ECO:0000256" key="3">
    <source>
        <dbReference type="ARBA" id="ARBA00023125"/>
    </source>
</evidence>
<dbReference type="AlphaFoldDB" id="A0AAD8RBS5"/>
<dbReference type="GO" id="GO:0005634">
    <property type="term" value="C:nucleus"/>
    <property type="evidence" value="ECO:0007669"/>
    <property type="project" value="UniProtKB-SubCell"/>
</dbReference>
<sequence length="183" mass="20989">MCVTTLLPPPANMEDFIPYNDLIKNPVVHGRREAVEALSMMNPAVGRPPITGHKPTQPVPQLFYVQLDDDDLFILVIPTAFKAILLDTRVIDKKPRRVRLKRTKWCDYSVQLQWMDDELVFFRGWNRYARRHGLQRGDTLVFMLENDGPKLLFEVLVFKFDTSTEDMFGGCSIHGVQVPGLAC</sequence>
<keyword evidence="8" id="KW-1185">Reference proteome</keyword>
<organism evidence="7 8">
    <name type="scientific">Lolium multiflorum</name>
    <name type="common">Italian ryegrass</name>
    <name type="synonym">Lolium perenne subsp. multiflorum</name>
    <dbReference type="NCBI Taxonomy" id="4521"/>
    <lineage>
        <taxon>Eukaryota</taxon>
        <taxon>Viridiplantae</taxon>
        <taxon>Streptophyta</taxon>
        <taxon>Embryophyta</taxon>
        <taxon>Tracheophyta</taxon>
        <taxon>Spermatophyta</taxon>
        <taxon>Magnoliopsida</taxon>
        <taxon>Liliopsida</taxon>
        <taxon>Poales</taxon>
        <taxon>Poaceae</taxon>
        <taxon>BOP clade</taxon>
        <taxon>Pooideae</taxon>
        <taxon>Poodae</taxon>
        <taxon>Poeae</taxon>
        <taxon>Poeae Chloroplast Group 2 (Poeae type)</taxon>
        <taxon>Loliodinae</taxon>
        <taxon>Loliinae</taxon>
        <taxon>Lolium</taxon>
    </lineage>
</organism>
<dbReference type="CDD" id="cd10017">
    <property type="entry name" value="B3_DNA"/>
    <property type="match status" value="1"/>
</dbReference>
<gene>
    <name evidence="7" type="ORF">QYE76_023629</name>
</gene>
<reference evidence="7" key="1">
    <citation type="submission" date="2023-07" db="EMBL/GenBank/DDBJ databases">
        <title>A chromosome-level genome assembly of Lolium multiflorum.</title>
        <authorList>
            <person name="Chen Y."/>
            <person name="Copetti D."/>
            <person name="Kolliker R."/>
            <person name="Studer B."/>
        </authorList>
    </citation>
    <scope>NUCLEOTIDE SEQUENCE</scope>
    <source>
        <strain evidence="7">02402/16</strain>
        <tissue evidence="7">Leaf</tissue>
    </source>
</reference>
<protein>
    <recommendedName>
        <fullName evidence="6">TF-B3 domain-containing protein</fullName>
    </recommendedName>
</protein>
<dbReference type="PROSITE" id="PS50863">
    <property type="entry name" value="B3"/>
    <property type="match status" value="1"/>
</dbReference>
<dbReference type="Gene3D" id="2.40.330.10">
    <property type="entry name" value="DNA-binding pseudobarrel domain"/>
    <property type="match status" value="1"/>
</dbReference>
<dbReference type="EMBL" id="JAUUTY010000006">
    <property type="protein sequence ID" value="KAK1618112.1"/>
    <property type="molecule type" value="Genomic_DNA"/>
</dbReference>
<dbReference type="SUPFAM" id="SSF101936">
    <property type="entry name" value="DNA-binding pseudobarrel domain"/>
    <property type="match status" value="1"/>
</dbReference>
<evidence type="ECO:0000313" key="8">
    <source>
        <dbReference type="Proteomes" id="UP001231189"/>
    </source>
</evidence>
<evidence type="ECO:0000313" key="7">
    <source>
        <dbReference type="EMBL" id="KAK1618112.1"/>
    </source>
</evidence>
<dbReference type="Proteomes" id="UP001231189">
    <property type="component" value="Unassembled WGS sequence"/>
</dbReference>
<evidence type="ECO:0000256" key="5">
    <source>
        <dbReference type="ARBA" id="ARBA00023242"/>
    </source>
</evidence>
<name>A0AAD8RBS5_LOLMU</name>
<dbReference type="InterPro" id="IPR015300">
    <property type="entry name" value="DNA-bd_pseudobarrel_sf"/>
</dbReference>
<comment type="subcellular location">
    <subcellularLocation>
        <location evidence="1">Nucleus</location>
    </subcellularLocation>
</comment>
<comment type="caution">
    <text evidence="7">The sequence shown here is derived from an EMBL/GenBank/DDBJ whole genome shotgun (WGS) entry which is preliminary data.</text>
</comment>
<dbReference type="GO" id="GO:0003677">
    <property type="term" value="F:DNA binding"/>
    <property type="evidence" value="ECO:0007669"/>
    <property type="project" value="UniProtKB-KW"/>
</dbReference>
<keyword evidence="3" id="KW-0238">DNA-binding</keyword>
<evidence type="ECO:0000256" key="2">
    <source>
        <dbReference type="ARBA" id="ARBA00023015"/>
    </source>
</evidence>
<dbReference type="InterPro" id="IPR003340">
    <property type="entry name" value="B3_DNA-bd"/>
</dbReference>
<feature type="domain" description="TF-B3" evidence="6">
    <location>
        <begin position="60"/>
        <end position="161"/>
    </location>
</feature>
<evidence type="ECO:0000256" key="1">
    <source>
        <dbReference type="ARBA" id="ARBA00004123"/>
    </source>
</evidence>
<proteinExistence type="predicted"/>
<keyword evidence="5" id="KW-0539">Nucleus</keyword>